<organism evidence="1 2">
    <name type="scientific">Acidithiobacillus caldus (strain ATCC 51756 / DSM 8584 / KU)</name>
    <dbReference type="NCBI Taxonomy" id="637389"/>
    <lineage>
        <taxon>Bacteria</taxon>
        <taxon>Pseudomonadati</taxon>
        <taxon>Pseudomonadota</taxon>
        <taxon>Acidithiobacillia</taxon>
        <taxon>Acidithiobacillales</taxon>
        <taxon>Acidithiobacillaceae</taxon>
        <taxon>Acidithiobacillus</taxon>
    </lineage>
</organism>
<reference evidence="1 2" key="1">
    <citation type="journal article" date="2009" name="J. Bacteriol.">
        <title>Draft genome sequence of the extremely acidophilic bacterium Acidithiobacillus caldus ATCC 51756 reveals metabolic versatility in the genus Acidithiobacillus.</title>
        <authorList>
            <person name="Valdes J."/>
            <person name="Quatrini R."/>
            <person name="Hallberg K."/>
            <person name="Dopson M."/>
            <person name="Valenzuela P.D."/>
            <person name="Holmes D.S."/>
        </authorList>
    </citation>
    <scope>NUCLEOTIDE SEQUENCE [LARGE SCALE GENOMIC DNA]</scope>
    <source>
        <strain evidence="2">ATCC 51756 / DSM 8584 / KU</strain>
    </source>
</reference>
<dbReference type="eggNOG" id="COG3039">
    <property type="taxonomic scope" value="Bacteria"/>
</dbReference>
<gene>
    <name evidence="1" type="ORF">Acaty_c0875</name>
</gene>
<name>A0A059ZY01_ACICK</name>
<protein>
    <submittedName>
        <fullName evidence="1">Transposase-like protein TnpA3</fullName>
    </submittedName>
</protein>
<dbReference type="HOGENOM" id="CLU_2911867_0_0_6"/>
<dbReference type="EMBL" id="CP005986">
    <property type="protein sequence ID" value="AIA54752.1"/>
    <property type="molecule type" value="Genomic_DNA"/>
</dbReference>
<evidence type="ECO:0000313" key="1">
    <source>
        <dbReference type="EMBL" id="AIA54752.1"/>
    </source>
</evidence>
<accession>A0A059ZY01</accession>
<evidence type="ECO:0000313" key="2">
    <source>
        <dbReference type="Proteomes" id="UP000005522"/>
    </source>
</evidence>
<sequence>MTSAEEPSLSRRRKQTKRERFLAEMDAVVRWAGLVALIEPHYPTGAIGGPCGPGLRSSSCA</sequence>
<dbReference type="AlphaFoldDB" id="A0A059ZY01"/>
<proteinExistence type="predicted"/>
<dbReference type="Proteomes" id="UP000005522">
    <property type="component" value="Chromosome"/>
</dbReference>
<dbReference type="KEGG" id="acz:Acaty_c0875"/>